<dbReference type="SUPFAM" id="SSF51126">
    <property type="entry name" value="Pectin lyase-like"/>
    <property type="match status" value="4"/>
</dbReference>
<dbReference type="InterPro" id="IPR016186">
    <property type="entry name" value="C-type_lectin-like/link_sf"/>
</dbReference>
<reference evidence="14" key="1">
    <citation type="submission" date="2023-10" db="EMBL/GenBank/DDBJ databases">
        <title>Genome assembly of Pristionchus species.</title>
        <authorList>
            <person name="Yoshida K."/>
            <person name="Sommer R.J."/>
        </authorList>
    </citation>
    <scope>NUCLEOTIDE SEQUENCE</scope>
    <source>
        <strain evidence="14">RS5133</strain>
    </source>
</reference>
<protein>
    <recommendedName>
        <fullName evidence="13">SRCR domain-containing protein</fullName>
    </recommendedName>
</protein>
<evidence type="ECO:0000256" key="4">
    <source>
        <dbReference type="ARBA" id="ARBA00022737"/>
    </source>
</evidence>
<feature type="disulfide bond" evidence="9">
    <location>
        <begin position="2027"/>
        <end position="2037"/>
    </location>
</feature>
<dbReference type="Pfam" id="PF00530">
    <property type="entry name" value="SRCR"/>
    <property type="match status" value="3"/>
</dbReference>
<dbReference type="Pfam" id="PF00059">
    <property type="entry name" value="Lectin_C"/>
    <property type="match status" value="1"/>
</dbReference>
<dbReference type="InterPro" id="IPR012334">
    <property type="entry name" value="Pectin_lyas_fold"/>
</dbReference>
<feature type="region of interest" description="Disordered" evidence="10">
    <location>
        <begin position="2940"/>
        <end position="3048"/>
    </location>
</feature>
<feature type="disulfide bond" evidence="9">
    <location>
        <begin position="1089"/>
        <end position="1099"/>
    </location>
</feature>
<gene>
    <name evidence="14" type="ORF">PFISCL1PPCAC_1545</name>
</gene>
<dbReference type="GO" id="GO:0045217">
    <property type="term" value="P:cell-cell junction maintenance"/>
    <property type="evidence" value="ECO:0007669"/>
    <property type="project" value="TreeGrafter"/>
</dbReference>
<feature type="compositionally biased region" description="Low complexity" evidence="10">
    <location>
        <begin position="3071"/>
        <end position="3098"/>
    </location>
</feature>
<dbReference type="InterPro" id="IPR001190">
    <property type="entry name" value="SRCR"/>
</dbReference>
<feature type="compositionally biased region" description="Low complexity" evidence="10">
    <location>
        <begin position="2984"/>
        <end position="2996"/>
    </location>
</feature>
<feature type="domain" description="SRCR" evidence="13">
    <location>
        <begin position="120"/>
        <end position="227"/>
    </location>
</feature>
<dbReference type="SUPFAM" id="SSF56487">
    <property type="entry name" value="SRCR-like"/>
    <property type="match status" value="3"/>
</dbReference>
<dbReference type="Gene3D" id="3.10.250.10">
    <property type="entry name" value="SRCR-like domain"/>
    <property type="match status" value="3"/>
</dbReference>
<feature type="domain" description="SRCR" evidence="13">
    <location>
        <begin position="1015"/>
        <end position="1123"/>
    </location>
</feature>
<dbReference type="PROSITE" id="PS50287">
    <property type="entry name" value="SRCR_2"/>
    <property type="match status" value="3"/>
</dbReference>
<dbReference type="InterPro" id="IPR006626">
    <property type="entry name" value="PbH1"/>
</dbReference>
<name>A0AAV5UU84_9BILA</name>
<dbReference type="InterPro" id="IPR036772">
    <property type="entry name" value="SRCR-like_dom_sf"/>
</dbReference>
<dbReference type="SMART" id="SM00710">
    <property type="entry name" value="PbH1"/>
    <property type="match status" value="17"/>
</dbReference>
<accession>A0AAV5UU84</accession>
<dbReference type="EMBL" id="BTSY01000001">
    <property type="protein sequence ID" value="GMT10248.1"/>
    <property type="molecule type" value="Genomic_DNA"/>
</dbReference>
<keyword evidence="5 11" id="KW-1133">Transmembrane helix</keyword>
<dbReference type="InterPro" id="IPR011050">
    <property type="entry name" value="Pectin_lyase_fold/virulence"/>
</dbReference>
<comment type="caution">
    <text evidence="14">The sequence shown here is derived from an EMBL/GenBank/DDBJ whole genome shotgun (WGS) entry which is preliminary data.</text>
</comment>
<keyword evidence="15" id="KW-1185">Reference proteome</keyword>
<evidence type="ECO:0000313" key="15">
    <source>
        <dbReference type="Proteomes" id="UP001432322"/>
    </source>
</evidence>
<feature type="disulfide bond" evidence="9">
    <location>
        <begin position="190"/>
        <end position="200"/>
    </location>
</feature>
<keyword evidence="2 11" id="KW-0812">Transmembrane</keyword>
<evidence type="ECO:0000256" key="7">
    <source>
        <dbReference type="ARBA" id="ARBA00023157"/>
    </source>
</evidence>
<dbReference type="InterPro" id="IPR016187">
    <property type="entry name" value="CTDL_fold"/>
</dbReference>
<keyword evidence="8" id="KW-0325">Glycoprotein</keyword>
<dbReference type="GO" id="GO:0016020">
    <property type="term" value="C:membrane"/>
    <property type="evidence" value="ECO:0007669"/>
    <property type="project" value="UniProtKB-SubCell"/>
</dbReference>
<keyword evidence="3 12" id="KW-0732">Signal</keyword>
<evidence type="ECO:0000256" key="5">
    <source>
        <dbReference type="ARBA" id="ARBA00022989"/>
    </source>
</evidence>
<dbReference type="PROSITE" id="PS00420">
    <property type="entry name" value="SRCR_1"/>
    <property type="match status" value="1"/>
</dbReference>
<evidence type="ECO:0000256" key="10">
    <source>
        <dbReference type="SAM" id="MobiDB-lite"/>
    </source>
</evidence>
<dbReference type="CDD" id="cd00037">
    <property type="entry name" value="CLECT"/>
    <property type="match status" value="1"/>
</dbReference>
<dbReference type="InterPro" id="IPR053243">
    <property type="entry name" value="SJ_maturation_regulator"/>
</dbReference>
<evidence type="ECO:0000313" key="14">
    <source>
        <dbReference type="EMBL" id="GMT10248.1"/>
    </source>
</evidence>
<evidence type="ECO:0000256" key="12">
    <source>
        <dbReference type="SAM" id="SignalP"/>
    </source>
</evidence>
<evidence type="ECO:0000256" key="11">
    <source>
        <dbReference type="SAM" id="Phobius"/>
    </source>
</evidence>
<comment type="caution">
    <text evidence="9">Lacks conserved residue(s) required for the propagation of feature annotation.</text>
</comment>
<feature type="domain" description="SRCR" evidence="13">
    <location>
        <begin position="1948"/>
        <end position="2062"/>
    </location>
</feature>
<feature type="region of interest" description="Disordered" evidence="10">
    <location>
        <begin position="3071"/>
        <end position="3131"/>
    </location>
</feature>
<feature type="transmembrane region" description="Helical" evidence="11">
    <location>
        <begin position="2807"/>
        <end position="2830"/>
    </location>
</feature>
<feature type="chain" id="PRO_5043741939" description="SRCR domain-containing protein" evidence="12">
    <location>
        <begin position="22"/>
        <end position="3217"/>
    </location>
</feature>
<dbReference type="PANTHER" id="PTHR47653">
    <property type="entry name" value="PROTEIN BARK BEETLE"/>
    <property type="match status" value="1"/>
</dbReference>
<evidence type="ECO:0000259" key="13">
    <source>
        <dbReference type="PROSITE" id="PS50287"/>
    </source>
</evidence>
<dbReference type="SUPFAM" id="SSF56436">
    <property type="entry name" value="C-type lectin-like"/>
    <property type="match status" value="1"/>
</dbReference>
<feature type="compositionally biased region" description="Low complexity" evidence="10">
    <location>
        <begin position="3008"/>
        <end position="3021"/>
    </location>
</feature>
<evidence type="ECO:0000256" key="9">
    <source>
        <dbReference type="PROSITE-ProRule" id="PRU00196"/>
    </source>
</evidence>
<keyword evidence="6 11" id="KW-0472">Membrane</keyword>
<feature type="compositionally biased region" description="Polar residues" evidence="10">
    <location>
        <begin position="3122"/>
        <end position="3131"/>
    </location>
</feature>
<evidence type="ECO:0000256" key="6">
    <source>
        <dbReference type="ARBA" id="ARBA00023136"/>
    </source>
</evidence>
<dbReference type="SMART" id="SM00202">
    <property type="entry name" value="SR"/>
    <property type="match status" value="3"/>
</dbReference>
<dbReference type="Gene3D" id="3.10.100.10">
    <property type="entry name" value="Mannose-Binding Protein A, subunit A"/>
    <property type="match status" value="1"/>
</dbReference>
<proteinExistence type="predicted"/>
<evidence type="ECO:0000256" key="8">
    <source>
        <dbReference type="ARBA" id="ARBA00023180"/>
    </source>
</evidence>
<dbReference type="InterPro" id="IPR001304">
    <property type="entry name" value="C-type_lectin-like"/>
</dbReference>
<feature type="signal peptide" evidence="12">
    <location>
        <begin position="1"/>
        <end position="21"/>
    </location>
</feature>
<organism evidence="14 15">
    <name type="scientific">Pristionchus fissidentatus</name>
    <dbReference type="NCBI Taxonomy" id="1538716"/>
    <lineage>
        <taxon>Eukaryota</taxon>
        <taxon>Metazoa</taxon>
        <taxon>Ecdysozoa</taxon>
        <taxon>Nematoda</taxon>
        <taxon>Chromadorea</taxon>
        <taxon>Rhabditida</taxon>
        <taxon>Rhabditina</taxon>
        <taxon>Diplogasteromorpha</taxon>
        <taxon>Diplogasteroidea</taxon>
        <taxon>Neodiplogasteridae</taxon>
        <taxon>Pristionchus</taxon>
    </lineage>
</organism>
<feature type="compositionally biased region" description="Basic and acidic residues" evidence="10">
    <location>
        <begin position="2965"/>
        <end position="2983"/>
    </location>
</feature>
<comment type="subcellular location">
    <subcellularLocation>
        <location evidence="1">Membrane</location>
        <topology evidence="1">Single-pass membrane protein</topology>
    </subcellularLocation>
</comment>
<dbReference type="Gene3D" id="2.160.20.10">
    <property type="entry name" value="Single-stranded right-handed beta-helix, Pectin lyase-like"/>
    <property type="match status" value="4"/>
</dbReference>
<keyword evidence="7 9" id="KW-1015">Disulfide bond</keyword>
<sequence>MTFLLLSTLLFFLWLPTPLEGQGQVPLPDPRRERVKNTLAGVYSENITLFYRNSPYRVVEDLTVEVGATMYIETGVQIYFDTGVGLRIKGSIIADGNEFAHIQMLPYQEQIQYDDNMPEMRLIDGPNVRMGRLQWRFRDRWRSVCTQLTNWTQVDVGSACRTMGYGDGGFWKWFRRNNDTYPLVLSKPDCYPGAKTLLDCPGLADENRIPLSENLCQGEDDLGIICWGPPTFQGWAKHWKGLSIFNSPFSYVNADNDMVSVQRESASRLEHLDILYAGYDGSTKNVTAALWIEGVPPIMNGLRIEHSARDGLYLYESAGPIIIANSTFSYNRGHGIAVDQTTDARFFVNMTRVEGNWGDGVWYKQYSKGAAMIPVNAPSQNRKKRQNLFEEEKPRADMCRAHFIPSSLFFPHLLSAHMQNGSIVDPSLPLDCWMVLSLPPRLDYTYSFQFLSVVNRNPPQLQSTTSFIVCDTDELHSACTVPKMKIPLIDGKLPQSVSIKSSSQPLYLGIEHKITSGTGYLAGDVDLLFRVHASVKDKAFYGLNITNSIISHNIGNGVLGVDLRDRTALHNVTLEENQGQAGFLVREGAADIWLNDTRLIGNWGDGMNVSYAGGSINLNGTTVTKNRWRGVVVHYNESSPFLAMHYEFIFKGRPSNNIFYVRSFVSENLWGGVLIGNFCIPVERKIDPKFLITWVEFVRNQYHPAVEIHSCQSSGMARSIVDISGNRIEGNNGMGLRLAPAVNLLGVVTSNQFLNNNDTALFVKNSPWPQLSKLSATLTISRNAFKFNRGKYIVSIGLNEDAPGQFLNFNQQNEVRSNTVIDPYPLLNARSSPSAALVVTSSNVKIHKNCFQNRDAQYEIATELSEHAKEIDARENHWGSKEPRIFMDKIFDQFYRYSLASIEISPYAVQCNERSSHSTPTLDYFRQFREESRPFQIGGTVYENYDLPLGTYHVTSDLHIIPGAILTVEPGSVFQFNDGIGMLVQGELVRPLYGGDEKSITFTARPFELQQIDNVRLVDDDGNSEVIMGRVEVLVDNEWGSVCNRSWTAFHAQMVCNRLGLVMDPQYFENWRIFPSRGELPMVMDNIRCEENEVDITRCRHDGVRHNIAAGCRATEIVGIRCAEPRWAGVRYSLLANPPTVTGQRTMHNWKIEKAGVFDFRVPEFSAALQIDWNYHTFRNLEIRDNFWNGIDVIYNDLTKKPAIRNSVIQNNRKNGMRIRSAGITIENVTLTRSGEAGLRYDPSVTGWEQKDIVSWLSPKEQPDADANNVYYIPSRSVNILTVFESQLNNRKFLVAVANEECPLNPSSPCSYEIIINATGDEYGMASKMAVQIVNPTGNETDEDAILMERGTGKSWSVRKDNVRFPITTSENSLVFRYTRSRGQPKMILLFIHLDTQEYLDRFIHLYESRVENNAYGISAVHYSNSSFVDGTLTNRYDKEKLWFQKVNFTRNSESVIWIHSPQHQVLPGTPIVEITYHLDNCSLVENGGVIESHRDSFASANVFNWNIWSNTFANNSNTGFAVRLPDTYDLLSNWTHQFRMTENRFENNTGLRVLLDGYYAFANISSNNFTDNWAPERFGILEVAGMEKELVMERNRFFMNWGTWMVRTHITSHSLRSLAGPIPAFIQYNYLQFNHFVKKKEEYVDMWPRSYAIGCYGSQKIDVHFNRVKNDLLDFEMVTGGIPLRVDDSMNVTHNWWGAANEALIAQRIFDVDDWNTFTMARYSPFFVTEEHFINFWWNPSIGQLASADHIEPSVDDLKGRMYESKTLTLVMERWNNFPRDYKPFRPYRITRDLTIMPGATLTIADGVEVHIWPNVRILVLGDLVANGTYWNPIRFKPINTTEYDEIKGRIGTRYKRSTMSELNGVEDDLVGGRWVEGGGPFVRELEETRRVRSSIRTRNKRSDIEQRIMKYLRRKRAAFDRKRADDVYRAFPVLKRDDPFYQKFEIQLDSTNSTRGPRAGFVQALNATTGEVIPLCDRQFTIRNAMVVCRQLGMDTPAAQHWVTPQWEYNPRLRLVKTYVEPRECRGEEMRLDDCPLRLTGNDSQWMCIDNEHFNYVHCGNNRSLSSEYIGNWGGITFAHDELDVEKQPYKDSSLLLNVEIVGGGYAHNDSLQSAGLQLFFRSPIVSMVNVTNSSLHALQVISPRDRLILNHLNITDNLGQGVHILTMNLQATGPASADAPLGPLTIPYLSPGMINMCASTKKITVDGRVVVYYKYDSRPVDCVKLFVGTGGRKLSFRFLKVNMYSSFVDLGRPDSLRVYASSTFNPAFLLGDFRAPRTAQSLYTTLEAAFTWPSLSTSVVTSHTDPLSAEQMALHLRASAADGIYGFIAEIAALPATPEAHPIEEVAVKASRIERNDQGGLSLVNIGEISPDVIVEDCSFARNGLLLYGNVSTSMQAVEMRLHNTQRLLIRGSSFVENRGGLLIAARSASAVIRLSAVVKNNLFSRNSNSTALAFFGNDYQTVLLLNNIITNNYALYFDTVLVESVALNSTRNVFSNNTGLHTVETRGHSRVAQDGHTFYRNIFTNNIALGHGHQYQEHYGYLPEDSKWSDEFQLRPKRQVISQSGVSFDWWTHVGEETERYRSTILAGSSQQHLTENVFNNPGNDYELTTTKHTQYDIGVIDAKNNYWGYPGTESVAAGKIRDQVDYSYLIRVEYRPVLESNQTLVDGECPGGWWMIGDNEFKSCYIFVGAAATYQNALEYCESMDAFIPYFQAEDKRRKQLAARVDDILATSLTDMERYQGFSVLSDTPFWVSSVDVPSIQCGVLSSRTGRINYVNCNGQLPFVCERGAIAYSSPPLWRGGVLIAILIVVLLLALLFLLCCCWFWKARRRRSETIERKNIIRASMQLQKKNLQYAQQKRFEDAWGSSHESAKGSIASTPMDAAPLYQKQRQPISGPMTVRSPTETLHTTCSDSLSTDQYYHSSRSDLYSNAVCRSPKKKLPKSNNPYAEIPNLTGYHPSKPGDIRIRDMQHGRGRDATTADSSCSTCVSDSESCRSRDSYTAESESSMRSSSVSSEGTITQAEQRRPSVTTFTSPARPVAPTPRAAAAAAAAAAAVPYAAPTSTQRYAPTAPAAPVSQPPQQRVPSPPQHQQQDPFRRENSYAQSMPRRAAPPPPTRSTTNLRGSQTSLSAAAVSNLAASALARSNPNLYEQPLDRSPRRPGVAALAAPAAAPAAARSLVSLNPPSEVLYRSGRDVFRHDDEDEETLVETSM</sequence>
<keyword evidence="4" id="KW-0677">Repeat</keyword>
<evidence type="ECO:0000256" key="1">
    <source>
        <dbReference type="ARBA" id="ARBA00004167"/>
    </source>
</evidence>
<evidence type="ECO:0000256" key="2">
    <source>
        <dbReference type="ARBA" id="ARBA00022692"/>
    </source>
</evidence>
<feature type="compositionally biased region" description="Polar residues" evidence="10">
    <location>
        <begin position="3022"/>
        <end position="3039"/>
    </location>
</feature>
<dbReference type="Proteomes" id="UP001432322">
    <property type="component" value="Unassembled WGS sequence"/>
</dbReference>
<dbReference type="PANTHER" id="PTHR47653:SF1">
    <property type="entry name" value="DELETED IN MALIGNANT BRAIN TUMORS 1 PROTEIN"/>
    <property type="match status" value="1"/>
</dbReference>
<dbReference type="FunFam" id="3.10.250.10:FF:000016">
    <property type="entry name" value="Scavenger receptor cysteine-rich protein type 12"/>
    <property type="match status" value="1"/>
</dbReference>
<evidence type="ECO:0000256" key="3">
    <source>
        <dbReference type="ARBA" id="ARBA00022729"/>
    </source>
</evidence>